<evidence type="ECO:0000259" key="9">
    <source>
        <dbReference type="Pfam" id="PF02737"/>
    </source>
</evidence>
<evidence type="ECO:0000256" key="4">
    <source>
        <dbReference type="ARBA" id="ARBA00023002"/>
    </source>
</evidence>
<dbReference type="InterPro" id="IPR001753">
    <property type="entry name" value="Enoyl-CoA_hydra/iso"/>
</dbReference>
<gene>
    <name evidence="10" type="ORF">W908_00120</name>
</gene>
<keyword evidence="2" id="KW-0276">Fatty acid metabolism</keyword>
<dbReference type="SUPFAM" id="SSF48179">
    <property type="entry name" value="6-phosphogluconate dehydrogenase C-terminal domain-like"/>
    <property type="match status" value="2"/>
</dbReference>
<dbReference type="Gene3D" id="1.10.1040.50">
    <property type="match status" value="1"/>
</dbReference>
<dbReference type="RefSeq" id="WP_053819456.1">
    <property type="nucleotide sequence ID" value="NZ_CP006911.1"/>
</dbReference>
<dbReference type="STRING" id="1125411.W908_00120"/>
<dbReference type="OrthoDB" id="5389341at2"/>
<keyword evidence="11" id="KW-1185">Reference proteome</keyword>
<evidence type="ECO:0000256" key="1">
    <source>
        <dbReference type="ARBA" id="ARBA00005005"/>
    </source>
</evidence>
<proteinExistence type="predicted"/>
<dbReference type="PATRIC" id="fig|1125411.7.peg.23"/>
<dbReference type="Gene3D" id="3.40.50.720">
    <property type="entry name" value="NAD(P)-binding Rossmann-like Domain"/>
    <property type="match status" value="1"/>
</dbReference>
<dbReference type="AlphaFoldDB" id="A0A0M4L443"/>
<sequence length="764" mass="84374">MNKIKKVGVIGAGTMGAGIAGQVANAGIEVWLLDLPSDSDNVNSLAERGLQRLKDPDMPGIMSKEAEQLINLGNTRDHFDELKNCDWIAEAVVERLDIKQALYRQLNESCKDSTIITSNTSTIPISLLTEGMPKSFCERFAITHFFNPVRFMRLLELVRGEQTRQDVMDTLDVFCETMLGKGVVPCLDTPGFLANRVGVFAIQCALHKAFKYNLSPIEADAFFGRPLGLPKTGVFGLYDLIGIDLMADVAKSLENILPENDAFHKFASPIEFVSNMIANGQTGNKNEQGFYKQAGDEKKVIDFLSGDYVDHERLKTPLLEKAEKVGVTAIISDESKYGLFIWEVLSETLCYAASLVPEVTEDLAQIDDAMKLGYNWVKGPFELIDEIGIDYLVNRLKKSGKDVPDFLLSSLNNKFYNTTNSVLSVLSPSGKLSPIVRPKGVLRFSEARQTLVPINVNESASWFEYEGAAIVEFHSKANALDSQSLDMISEAVTYSEKKGLRGVIVHNDFQHFSCGVSLWSVRECFEKNDFDGLDAFLTYFQNTMLQMRDSKLPVIAAPVGMSIGGGFEVVLHADHVVSHANSVMGLVESFVGVVPAGGGCKEMLYRWTEKLNDTQKGAWKSFMNIGLGRKANSPQEADALAMRRADDVFQMNRDRILNIALSKLDDTKKASQRSPLALSGAEHFKEMLEWLEVNNKKGMLTPHDVTVGTEIGRIMSGGDCPAGTVFSEQEILDAERSSFITLAQTQETQARIVSMLDNGVTLRN</sequence>
<dbReference type="UniPathway" id="UPA00659"/>
<dbReference type="InterPro" id="IPR008927">
    <property type="entry name" value="6-PGluconate_DH-like_C_sf"/>
</dbReference>
<evidence type="ECO:0000256" key="7">
    <source>
        <dbReference type="ARBA" id="ARBA00049556"/>
    </source>
</evidence>
<comment type="catalytic activity">
    <reaction evidence="7">
        <text>a (3S)-3-hydroxyacyl-CoA + NAD(+) = a 3-oxoacyl-CoA + NADH + H(+)</text>
        <dbReference type="Rhea" id="RHEA:22432"/>
        <dbReference type="ChEBI" id="CHEBI:15378"/>
        <dbReference type="ChEBI" id="CHEBI:57318"/>
        <dbReference type="ChEBI" id="CHEBI:57540"/>
        <dbReference type="ChEBI" id="CHEBI:57945"/>
        <dbReference type="ChEBI" id="CHEBI:90726"/>
        <dbReference type="EC" id="1.1.1.35"/>
    </reaction>
</comment>
<dbReference type="GO" id="GO:0003857">
    <property type="term" value="F:(3S)-3-hydroxyacyl-CoA dehydrogenase (NAD+) activity"/>
    <property type="evidence" value="ECO:0007669"/>
    <property type="project" value="UniProtKB-EC"/>
</dbReference>
<dbReference type="PANTHER" id="PTHR48075">
    <property type="entry name" value="3-HYDROXYACYL-COA DEHYDROGENASE FAMILY PROTEIN"/>
    <property type="match status" value="1"/>
</dbReference>
<dbReference type="Pfam" id="PF02737">
    <property type="entry name" value="3HCDH_N"/>
    <property type="match status" value="1"/>
</dbReference>
<organism evidence="10 11">
    <name type="scientific">Candidatus Pseudothioglobus singularis PS1</name>
    <dbReference type="NCBI Taxonomy" id="1125411"/>
    <lineage>
        <taxon>Bacteria</taxon>
        <taxon>Pseudomonadati</taxon>
        <taxon>Pseudomonadota</taxon>
        <taxon>Gammaproteobacteria</taxon>
        <taxon>Candidatus Pseudothioglobaceae</taxon>
        <taxon>Candidatus Pseudothioglobus</taxon>
    </lineage>
</organism>
<dbReference type="CDD" id="cd06558">
    <property type="entry name" value="crotonase-like"/>
    <property type="match status" value="1"/>
</dbReference>
<name>A0A0M4L443_9GAMM</name>
<dbReference type="GO" id="GO:0006635">
    <property type="term" value="P:fatty acid beta-oxidation"/>
    <property type="evidence" value="ECO:0007669"/>
    <property type="project" value="UniProtKB-UniPathway"/>
</dbReference>
<dbReference type="InterPro" id="IPR006108">
    <property type="entry name" value="3HC_DH_C"/>
</dbReference>
<dbReference type="GO" id="GO:0070403">
    <property type="term" value="F:NAD+ binding"/>
    <property type="evidence" value="ECO:0007669"/>
    <property type="project" value="InterPro"/>
</dbReference>
<protein>
    <submittedName>
        <fullName evidence="10">3-hydroxyacyl-CoA dehydrogenase</fullName>
    </submittedName>
</protein>
<keyword evidence="3" id="KW-0442">Lipid degradation</keyword>
<dbReference type="Pfam" id="PF00378">
    <property type="entry name" value="ECH_1"/>
    <property type="match status" value="1"/>
</dbReference>
<dbReference type="EMBL" id="CP006911">
    <property type="protein sequence ID" value="ALE01150.1"/>
    <property type="molecule type" value="Genomic_DNA"/>
</dbReference>
<feature type="domain" description="3-hydroxyacyl-CoA dehydrogenase C-terminal" evidence="8">
    <location>
        <begin position="345"/>
        <end position="401"/>
    </location>
</feature>
<feature type="domain" description="3-hydroxyacyl-CoA dehydrogenase NAD binding" evidence="9">
    <location>
        <begin position="6"/>
        <end position="188"/>
    </location>
</feature>
<evidence type="ECO:0000256" key="6">
    <source>
        <dbReference type="ARBA" id="ARBA00023098"/>
    </source>
</evidence>
<evidence type="ECO:0000259" key="8">
    <source>
        <dbReference type="Pfam" id="PF00725"/>
    </source>
</evidence>
<evidence type="ECO:0000256" key="2">
    <source>
        <dbReference type="ARBA" id="ARBA00022832"/>
    </source>
</evidence>
<dbReference type="SUPFAM" id="SSF51735">
    <property type="entry name" value="NAD(P)-binding Rossmann-fold domains"/>
    <property type="match status" value="1"/>
</dbReference>
<dbReference type="InterPro" id="IPR006176">
    <property type="entry name" value="3-OHacyl-CoA_DH_NAD-bd"/>
</dbReference>
<evidence type="ECO:0000313" key="11">
    <source>
        <dbReference type="Proteomes" id="UP000068905"/>
    </source>
</evidence>
<keyword evidence="4" id="KW-0560">Oxidoreductase</keyword>
<dbReference type="InterPro" id="IPR029045">
    <property type="entry name" value="ClpP/crotonase-like_dom_sf"/>
</dbReference>
<dbReference type="InterPro" id="IPR036291">
    <property type="entry name" value="NAD(P)-bd_dom_sf"/>
</dbReference>
<evidence type="ECO:0000256" key="5">
    <source>
        <dbReference type="ARBA" id="ARBA00023027"/>
    </source>
</evidence>
<comment type="pathway">
    <text evidence="1">Lipid metabolism; fatty acid beta-oxidation.</text>
</comment>
<evidence type="ECO:0000256" key="3">
    <source>
        <dbReference type="ARBA" id="ARBA00022963"/>
    </source>
</evidence>
<dbReference type="KEGG" id="tsn:W908_00120"/>
<evidence type="ECO:0000313" key="10">
    <source>
        <dbReference type="EMBL" id="ALE01150.1"/>
    </source>
</evidence>
<feature type="domain" description="3-hydroxyacyl-CoA dehydrogenase C-terminal" evidence="8">
    <location>
        <begin position="191"/>
        <end position="292"/>
    </location>
</feature>
<keyword evidence="6" id="KW-0443">Lipid metabolism</keyword>
<accession>A0A0M4L443</accession>
<dbReference type="PANTHER" id="PTHR48075:SF7">
    <property type="entry name" value="3-HYDROXYACYL-COA DEHYDROGENASE-RELATED"/>
    <property type="match status" value="1"/>
</dbReference>
<keyword evidence="5" id="KW-0520">NAD</keyword>
<dbReference type="SUPFAM" id="SSF52096">
    <property type="entry name" value="ClpP/crotonase"/>
    <property type="match status" value="1"/>
</dbReference>
<dbReference type="Gene3D" id="3.90.226.10">
    <property type="entry name" value="2-enoyl-CoA Hydratase, Chain A, domain 1"/>
    <property type="match status" value="1"/>
</dbReference>
<reference evidence="10 11" key="1">
    <citation type="journal article" date="2015" name="Genome Announc.">
        <title>Genome Sequence of 'Candidatus Thioglobus singularis' Strain PS1, a Mixotroph from the SUP05 Clade of Marine Gammaproteobacteria.</title>
        <authorList>
            <person name="Marshall K.T."/>
            <person name="Morris R.M."/>
        </authorList>
    </citation>
    <scope>NUCLEOTIDE SEQUENCE [LARGE SCALE GENOMIC DNA]</scope>
    <source>
        <strain evidence="10 11">PS1</strain>
    </source>
</reference>
<dbReference type="Proteomes" id="UP000068905">
    <property type="component" value="Chromosome"/>
</dbReference>
<dbReference type="Pfam" id="PF00725">
    <property type="entry name" value="3HCDH"/>
    <property type="match status" value="2"/>
</dbReference>